<dbReference type="GO" id="GO:0005783">
    <property type="term" value="C:endoplasmic reticulum"/>
    <property type="evidence" value="ECO:0007669"/>
    <property type="project" value="TreeGrafter"/>
</dbReference>
<evidence type="ECO:0000313" key="2">
    <source>
        <dbReference type="Proteomes" id="UP000277204"/>
    </source>
</evidence>
<dbReference type="InterPro" id="IPR009448">
    <property type="entry name" value="UDP-g_GGtrans"/>
</dbReference>
<dbReference type="PANTHER" id="PTHR11226">
    <property type="entry name" value="UDP-GLUCOSE GLYCOPROTEIN:GLUCOSYLTRANSFERASE"/>
    <property type="match status" value="1"/>
</dbReference>
<dbReference type="GO" id="GO:0003980">
    <property type="term" value="F:UDP-glucose:glycoprotein glucosyltransferase activity"/>
    <property type="evidence" value="ECO:0007669"/>
    <property type="project" value="InterPro"/>
</dbReference>
<keyword evidence="2" id="KW-1185">Reference proteome</keyword>
<dbReference type="GO" id="GO:0018279">
    <property type="term" value="P:protein N-linked glycosylation via asparagine"/>
    <property type="evidence" value="ECO:0007669"/>
    <property type="project" value="TreeGrafter"/>
</dbReference>
<dbReference type="GO" id="GO:0051082">
    <property type="term" value="F:unfolded protein binding"/>
    <property type="evidence" value="ECO:0007669"/>
    <property type="project" value="TreeGrafter"/>
</dbReference>
<dbReference type="Pfam" id="PF18400">
    <property type="entry name" value="Thioredoxin_12"/>
    <property type="match status" value="1"/>
</dbReference>
<gene>
    <name evidence="1" type="ORF">SMRZ_LOCUS22742</name>
</gene>
<dbReference type="STRING" id="48269.A0A183N367"/>
<protein>
    <submittedName>
        <fullName evidence="1">Uncharacterized protein</fullName>
    </submittedName>
</protein>
<evidence type="ECO:0000313" key="1">
    <source>
        <dbReference type="EMBL" id="VDP44401.1"/>
    </source>
</evidence>
<dbReference type="Proteomes" id="UP000277204">
    <property type="component" value="Unassembled WGS sequence"/>
</dbReference>
<name>A0A183N367_9TREM</name>
<dbReference type="EMBL" id="UZAI01019316">
    <property type="protein sequence ID" value="VDP44401.1"/>
    <property type="molecule type" value="Genomic_DNA"/>
</dbReference>
<dbReference type="GO" id="GO:0036503">
    <property type="term" value="P:ERAD pathway"/>
    <property type="evidence" value="ECO:0007669"/>
    <property type="project" value="TreeGrafter"/>
</dbReference>
<dbReference type="PANTHER" id="PTHR11226:SF0">
    <property type="entry name" value="UDP-GLUCOSE:GLYCOPROTEIN GLUCOSYLTRANSFERASE"/>
    <property type="match status" value="1"/>
</dbReference>
<accession>A0A183N367</accession>
<organism evidence="1 2">
    <name type="scientific">Schistosoma margrebowiei</name>
    <dbReference type="NCBI Taxonomy" id="48269"/>
    <lineage>
        <taxon>Eukaryota</taxon>
        <taxon>Metazoa</taxon>
        <taxon>Spiralia</taxon>
        <taxon>Lophotrochozoa</taxon>
        <taxon>Platyhelminthes</taxon>
        <taxon>Trematoda</taxon>
        <taxon>Digenea</taxon>
        <taxon>Strigeidida</taxon>
        <taxon>Schistosomatoidea</taxon>
        <taxon>Schistosomatidae</taxon>
        <taxon>Schistosoma</taxon>
    </lineage>
</organism>
<proteinExistence type="predicted"/>
<reference evidence="1 2" key="1">
    <citation type="submission" date="2018-11" db="EMBL/GenBank/DDBJ databases">
        <authorList>
            <consortium name="Pathogen Informatics"/>
        </authorList>
    </citation>
    <scope>NUCLEOTIDE SEQUENCE [LARGE SCALE GENOMIC DNA]</scope>
    <source>
        <strain evidence="1 2">Zambia</strain>
    </source>
</reference>
<dbReference type="InterPro" id="IPR040693">
    <property type="entry name" value="UGGT_TRXL_1"/>
</dbReference>
<dbReference type="AlphaFoldDB" id="A0A183N367"/>
<sequence length="270" mass="30732">MITFLALLVLYSTFLDTCLSDNRVSVTLVPKWKNTPLLSEASEYVARESNYAFWRFLDLISKDLDFIRTNLMPPADDYLLISKNRLLEKRVKELAIQAISATSLKNSSLEIHNRLFTLSVSSRMFSPTVEMSHQLALTDASYSLNCSRETVLAELTSRTSGVAWVLAGSEAVFSIDKLKESIEKAAGSNSQPTLFSLEKVYSSPKDTSNNIPTVILYGDLSHHEFYSWHRSLKALSDDGLCNYAFRHYFQVSISMVIFRCHYVFVIQWHK</sequence>